<proteinExistence type="predicted"/>
<organism evidence="1 2">
    <name type="scientific">Salinibacter ruber</name>
    <dbReference type="NCBI Taxonomy" id="146919"/>
    <lineage>
        <taxon>Bacteria</taxon>
        <taxon>Pseudomonadati</taxon>
        <taxon>Rhodothermota</taxon>
        <taxon>Rhodothermia</taxon>
        <taxon>Rhodothermales</taxon>
        <taxon>Salinibacteraceae</taxon>
        <taxon>Salinibacter</taxon>
    </lineage>
</organism>
<reference evidence="1" key="1">
    <citation type="submission" date="2022-08" db="EMBL/GenBank/DDBJ databases">
        <title>Genomic Encyclopedia of Type Strains, Phase V (KMG-V): Genome sequencing to study the core and pangenomes of soil and plant-associated prokaryotes.</title>
        <authorList>
            <person name="Whitman W."/>
        </authorList>
    </citation>
    <scope>NUCLEOTIDE SEQUENCE</scope>
    <source>
        <strain evidence="1">SP3002</strain>
    </source>
</reference>
<dbReference type="EMBL" id="JANTZM010000002">
    <property type="protein sequence ID" value="MCS4156466.1"/>
    <property type="molecule type" value="Genomic_DNA"/>
</dbReference>
<protein>
    <submittedName>
        <fullName evidence="1">Uncharacterized protein</fullName>
    </submittedName>
</protein>
<dbReference type="Proteomes" id="UP001155110">
    <property type="component" value="Unassembled WGS sequence"/>
</dbReference>
<evidence type="ECO:0000313" key="2">
    <source>
        <dbReference type="Proteomes" id="UP001155110"/>
    </source>
</evidence>
<evidence type="ECO:0000313" key="1">
    <source>
        <dbReference type="EMBL" id="MCS4156466.1"/>
    </source>
</evidence>
<name>A0AAW5P5C9_9BACT</name>
<comment type="caution">
    <text evidence="1">The sequence shown here is derived from an EMBL/GenBank/DDBJ whole genome shotgun (WGS) entry which is preliminary data.</text>
</comment>
<dbReference type="AlphaFoldDB" id="A0AAW5P5C9"/>
<gene>
    <name evidence="1" type="ORF">GGP99_000403</name>
</gene>
<accession>A0AAW5P5C9</accession>
<sequence>MPSGVSTAAPPRRPATFRSIWRPLWRPNSHL</sequence>